<keyword evidence="1" id="KW-1133">Transmembrane helix</keyword>
<dbReference type="AlphaFoldDB" id="A0A1G4GB37"/>
<evidence type="ECO:0000256" key="1">
    <source>
        <dbReference type="SAM" id="Phobius"/>
    </source>
</evidence>
<sequence length="159" mass="17259">MAVTKIRRTSSLAFLATIIVTLVVLGLFLFGGQVAPEQKIVADMSQPAFTDIMLYWAYFLLAVTVVVLILFAIFGFFRSLKTNPKSALGRLLVLVAVVVVLGGSYALGSGELLNIPGYDGPDNNPATLRMTDMWIFSMYIMLGLSIVAIIVSPLLGKRK</sequence>
<feature type="transmembrane region" description="Helical" evidence="1">
    <location>
        <begin position="12"/>
        <end position="35"/>
    </location>
</feature>
<proteinExistence type="predicted"/>
<feature type="transmembrane region" description="Helical" evidence="1">
    <location>
        <begin position="55"/>
        <end position="77"/>
    </location>
</feature>
<keyword evidence="1" id="KW-0472">Membrane</keyword>
<protein>
    <submittedName>
        <fullName evidence="2">Uncharacterized protein</fullName>
    </submittedName>
</protein>
<dbReference type="EMBL" id="LT608328">
    <property type="protein sequence ID" value="SCM59737.1"/>
    <property type="molecule type" value="Genomic_DNA"/>
</dbReference>
<evidence type="ECO:0000313" key="2">
    <source>
        <dbReference type="EMBL" id="SCM59737.1"/>
    </source>
</evidence>
<reference evidence="2 3" key="1">
    <citation type="submission" date="2016-08" db="EMBL/GenBank/DDBJ databases">
        <authorList>
            <person name="Seilhamer J.J."/>
        </authorList>
    </citation>
    <scope>NUCLEOTIDE SEQUENCE [LARGE SCALE GENOMIC DNA]</scope>
    <source>
        <strain evidence="2">ING2-E5A</strain>
    </source>
</reference>
<keyword evidence="3" id="KW-1185">Reference proteome</keyword>
<keyword evidence="1" id="KW-0812">Transmembrane</keyword>
<accession>A0A1G4GB37</accession>
<evidence type="ECO:0000313" key="3">
    <source>
        <dbReference type="Proteomes" id="UP000178485"/>
    </source>
</evidence>
<dbReference type="Proteomes" id="UP000178485">
    <property type="component" value="Chromosome i"/>
</dbReference>
<dbReference type="KEGG" id="pmuc:ING2E5A_2943"/>
<organism evidence="2 3">
    <name type="scientific">Petrimonas mucosa</name>
    <dbReference type="NCBI Taxonomy" id="1642646"/>
    <lineage>
        <taxon>Bacteria</taxon>
        <taxon>Pseudomonadati</taxon>
        <taxon>Bacteroidota</taxon>
        <taxon>Bacteroidia</taxon>
        <taxon>Bacteroidales</taxon>
        <taxon>Dysgonomonadaceae</taxon>
        <taxon>Petrimonas</taxon>
    </lineage>
</organism>
<feature type="transmembrane region" description="Helical" evidence="1">
    <location>
        <begin position="89"/>
        <end position="108"/>
    </location>
</feature>
<dbReference type="RefSeq" id="WP_071137971.1">
    <property type="nucleotide sequence ID" value="NZ_LT608328.1"/>
</dbReference>
<feature type="transmembrane region" description="Helical" evidence="1">
    <location>
        <begin position="133"/>
        <end position="155"/>
    </location>
</feature>
<name>A0A1G4GB37_9BACT</name>
<dbReference type="STRING" id="1642646.ING2E5A_2943"/>
<gene>
    <name evidence="2" type="ORF">ING2E5A_2943</name>
</gene>